<comment type="caution">
    <text evidence="2">The sequence shown here is derived from an EMBL/GenBank/DDBJ whole genome shotgun (WGS) entry which is preliminary data.</text>
</comment>
<protein>
    <recommendedName>
        <fullName evidence="1">F-box domain-containing protein</fullName>
    </recommendedName>
</protein>
<keyword evidence="3" id="KW-1185">Reference proteome</keyword>
<dbReference type="AlphaFoldDB" id="A0AAV5JUS2"/>
<dbReference type="InterPro" id="IPR036047">
    <property type="entry name" value="F-box-like_dom_sf"/>
</dbReference>
<dbReference type="Proteomes" id="UP001054252">
    <property type="component" value="Unassembled WGS sequence"/>
</dbReference>
<evidence type="ECO:0000313" key="2">
    <source>
        <dbReference type="EMBL" id="GKV16258.1"/>
    </source>
</evidence>
<dbReference type="Pfam" id="PF00646">
    <property type="entry name" value="F-box"/>
    <property type="match status" value="1"/>
</dbReference>
<dbReference type="Gene3D" id="1.20.1280.50">
    <property type="match status" value="1"/>
</dbReference>
<evidence type="ECO:0000313" key="3">
    <source>
        <dbReference type="Proteomes" id="UP001054252"/>
    </source>
</evidence>
<dbReference type="SMART" id="SM00256">
    <property type="entry name" value="FBOX"/>
    <property type="match status" value="1"/>
</dbReference>
<dbReference type="InterPro" id="IPR050796">
    <property type="entry name" value="SCF_F-box_component"/>
</dbReference>
<organism evidence="2 3">
    <name type="scientific">Rubroshorea leprosula</name>
    <dbReference type="NCBI Taxonomy" id="152421"/>
    <lineage>
        <taxon>Eukaryota</taxon>
        <taxon>Viridiplantae</taxon>
        <taxon>Streptophyta</taxon>
        <taxon>Embryophyta</taxon>
        <taxon>Tracheophyta</taxon>
        <taxon>Spermatophyta</taxon>
        <taxon>Magnoliopsida</taxon>
        <taxon>eudicotyledons</taxon>
        <taxon>Gunneridae</taxon>
        <taxon>Pentapetalae</taxon>
        <taxon>rosids</taxon>
        <taxon>malvids</taxon>
        <taxon>Malvales</taxon>
        <taxon>Dipterocarpaceae</taxon>
        <taxon>Rubroshorea</taxon>
    </lineage>
</organism>
<proteinExistence type="predicted"/>
<dbReference type="PANTHER" id="PTHR31672:SF13">
    <property type="entry name" value="F-BOX PROTEIN CPR30-LIKE"/>
    <property type="match status" value="1"/>
</dbReference>
<dbReference type="EMBL" id="BPVZ01000045">
    <property type="protein sequence ID" value="GKV16258.1"/>
    <property type="molecule type" value="Genomic_DNA"/>
</dbReference>
<dbReference type="CDD" id="cd22157">
    <property type="entry name" value="F-box_AtFBW1-like"/>
    <property type="match status" value="1"/>
</dbReference>
<dbReference type="PANTHER" id="PTHR31672">
    <property type="entry name" value="BNACNNG10540D PROTEIN"/>
    <property type="match status" value="1"/>
</dbReference>
<dbReference type="SUPFAM" id="SSF81383">
    <property type="entry name" value="F-box domain"/>
    <property type="match status" value="1"/>
</dbReference>
<sequence length="449" mass="50628">MVMAKVLDDLSGEILCYLPVKSLLRFQCISKSWYSLIHSPRFIKSHLQQSPNTNSNSVLVALVKNTIGDFAQSHLCVAGIGSPDKLLKNNSGVDNIKVHGSCNGLICLSILNHYLVLSNMSTKDFHITPIPNPGPRRSSKFHYGLGYDSVNDDYKVVMIFLSNDLKVASPSPSCYAKTRIYSLRHNMWSETKRICIGHPRKLCNQGLPADASVNGVFARGALHWMTQRRPFPLGKISSSISILAFDVAAEAVQEIPLPEYLQNKTLKKGFDIQVGVLGGSLCLSSKDGIDDHYYDIWVLKDYMIQDSWTRLFQISTSMVTEDYMLQDFWTKLFQTSARVDSRVTALIPVGLSGHELLLGKPLGGFYCYNLEKEELRYAGTCGRGFYTAVICLGTLVSISDYKALWRESTRPRKRKRSRNKINHGETLLDDALRYFFRFHDKFNHVQSTC</sequence>
<name>A0AAV5JUS2_9ROSI</name>
<reference evidence="2 3" key="1">
    <citation type="journal article" date="2021" name="Commun. Biol.">
        <title>The genome of Shorea leprosula (Dipterocarpaceae) highlights the ecological relevance of drought in aseasonal tropical rainforests.</title>
        <authorList>
            <person name="Ng K.K.S."/>
            <person name="Kobayashi M.J."/>
            <person name="Fawcett J.A."/>
            <person name="Hatakeyama M."/>
            <person name="Paape T."/>
            <person name="Ng C.H."/>
            <person name="Ang C.C."/>
            <person name="Tnah L.H."/>
            <person name="Lee C.T."/>
            <person name="Nishiyama T."/>
            <person name="Sese J."/>
            <person name="O'Brien M.J."/>
            <person name="Copetti D."/>
            <person name="Mohd Noor M.I."/>
            <person name="Ong R.C."/>
            <person name="Putra M."/>
            <person name="Sireger I.Z."/>
            <person name="Indrioko S."/>
            <person name="Kosugi Y."/>
            <person name="Izuno A."/>
            <person name="Isagi Y."/>
            <person name="Lee S.L."/>
            <person name="Shimizu K.K."/>
        </authorList>
    </citation>
    <scope>NUCLEOTIDE SEQUENCE [LARGE SCALE GENOMIC DNA]</scope>
    <source>
        <strain evidence="2">214</strain>
    </source>
</reference>
<dbReference type="NCBIfam" id="TIGR01640">
    <property type="entry name" value="F_box_assoc_1"/>
    <property type="match status" value="1"/>
</dbReference>
<accession>A0AAV5JUS2</accession>
<dbReference type="Pfam" id="PF08268">
    <property type="entry name" value="FBA_3"/>
    <property type="match status" value="1"/>
</dbReference>
<dbReference type="InterPro" id="IPR001810">
    <property type="entry name" value="F-box_dom"/>
</dbReference>
<evidence type="ECO:0000259" key="1">
    <source>
        <dbReference type="SMART" id="SM00256"/>
    </source>
</evidence>
<dbReference type="InterPro" id="IPR017451">
    <property type="entry name" value="F-box-assoc_interact_dom"/>
</dbReference>
<dbReference type="InterPro" id="IPR013187">
    <property type="entry name" value="F-box-assoc_dom_typ3"/>
</dbReference>
<feature type="domain" description="F-box" evidence="1">
    <location>
        <begin position="6"/>
        <end position="46"/>
    </location>
</feature>
<gene>
    <name evidence="2" type="ORF">SLEP1_g26926</name>
</gene>